<dbReference type="InterPro" id="IPR000477">
    <property type="entry name" value="RT_dom"/>
</dbReference>
<proteinExistence type="inferred from homology"/>
<sequence length="413" mass="46794">MRGPPQQQGGPHGTDWGNFNEPEAVLGSSRYLWWKQLHHRVCSWGRRGQPQSTEGVLFGRRIGDPRLSLVPGEEFKLWEAAWKQLLRDALPSLLIDPKTTVNENGNPLTFEHLMVDPDEQGAWPEVEGEFIIIGDCKHTPQEIKILPGTLVNSPGSLVLWLCCIHQPTYLPKGQIITQMIPTWGPSNNWDILMACPVQAVTEERPQVACEFSMGGKALKIMGLLDTGAYVTKVPTKYWPSHWVLQDVTGHKPGKDKWQLLQDLCQMNNVIEDMGSLQAGMPFLTMLPKNWKLAVIDIKDCFFQIPLHPDNAPRFAFLVPTINREAPRRRYHWQMLPQGIKNSPVICQWYVASLLSPVHAAVDKAIIHHYMDDVLVCALNDDILSHVLDLTINVLIAAGFELQEDKVQRMPPWR</sequence>
<keyword evidence="5" id="KW-0540">Nuclease</keyword>
<feature type="region of interest" description="Disordered" evidence="9">
    <location>
        <begin position="1"/>
        <end position="20"/>
    </location>
</feature>
<evidence type="ECO:0000256" key="6">
    <source>
        <dbReference type="ARBA" id="ARBA00022759"/>
    </source>
</evidence>
<dbReference type="GO" id="GO:0003964">
    <property type="term" value="F:RNA-directed DNA polymerase activity"/>
    <property type="evidence" value="ECO:0007669"/>
    <property type="project" value="UniProtKB-KW"/>
</dbReference>
<dbReference type="GO" id="GO:0006508">
    <property type="term" value="P:proteolysis"/>
    <property type="evidence" value="ECO:0007669"/>
    <property type="project" value="InterPro"/>
</dbReference>
<dbReference type="InterPro" id="IPR043502">
    <property type="entry name" value="DNA/RNA_pol_sf"/>
</dbReference>
<dbReference type="SUPFAM" id="SSF56672">
    <property type="entry name" value="DNA/RNA polymerases"/>
    <property type="match status" value="1"/>
</dbReference>
<dbReference type="PANTHER" id="PTHR41694:SF3">
    <property type="entry name" value="RNA-DIRECTED DNA POLYMERASE-RELATED"/>
    <property type="match status" value="1"/>
</dbReference>
<accession>A0A3M0KAN2</accession>
<evidence type="ECO:0000313" key="13">
    <source>
        <dbReference type="Proteomes" id="UP000269221"/>
    </source>
</evidence>
<organism evidence="12 13">
    <name type="scientific">Hirundo rustica rustica</name>
    <dbReference type="NCBI Taxonomy" id="333673"/>
    <lineage>
        <taxon>Eukaryota</taxon>
        <taxon>Metazoa</taxon>
        <taxon>Chordata</taxon>
        <taxon>Craniata</taxon>
        <taxon>Vertebrata</taxon>
        <taxon>Euteleostomi</taxon>
        <taxon>Archelosauria</taxon>
        <taxon>Archosauria</taxon>
        <taxon>Dinosauria</taxon>
        <taxon>Saurischia</taxon>
        <taxon>Theropoda</taxon>
        <taxon>Coelurosauria</taxon>
        <taxon>Aves</taxon>
        <taxon>Neognathae</taxon>
        <taxon>Neoaves</taxon>
        <taxon>Telluraves</taxon>
        <taxon>Australaves</taxon>
        <taxon>Passeriformes</taxon>
        <taxon>Sylvioidea</taxon>
        <taxon>Hirundinidae</taxon>
        <taxon>Hirundo</taxon>
    </lineage>
</organism>
<dbReference type="Gene3D" id="3.30.70.270">
    <property type="match status" value="1"/>
</dbReference>
<dbReference type="InterPro" id="IPR043128">
    <property type="entry name" value="Rev_trsase/Diguanyl_cyclase"/>
</dbReference>
<keyword evidence="7" id="KW-0378">Hydrolase</keyword>
<dbReference type="Gene3D" id="3.10.10.10">
    <property type="entry name" value="HIV Type 1 Reverse Transcriptase, subunit A, domain 1"/>
    <property type="match status" value="1"/>
</dbReference>
<dbReference type="GO" id="GO:0035613">
    <property type="term" value="F:RNA stem-loop binding"/>
    <property type="evidence" value="ECO:0007669"/>
    <property type="project" value="TreeGrafter"/>
</dbReference>
<dbReference type="EMBL" id="QRBI01000112">
    <property type="protein sequence ID" value="RMC10256.1"/>
    <property type="molecule type" value="Genomic_DNA"/>
</dbReference>
<keyword evidence="13" id="KW-1185">Reference proteome</keyword>
<dbReference type="PROSITE" id="PS50175">
    <property type="entry name" value="ASP_PROT_RETROV"/>
    <property type="match status" value="1"/>
</dbReference>
<evidence type="ECO:0000256" key="4">
    <source>
        <dbReference type="ARBA" id="ARBA00022695"/>
    </source>
</evidence>
<evidence type="ECO:0000259" key="11">
    <source>
        <dbReference type="PROSITE" id="PS50878"/>
    </source>
</evidence>
<keyword evidence="4" id="KW-0548">Nucleotidyltransferase</keyword>
<evidence type="ECO:0000256" key="3">
    <source>
        <dbReference type="ARBA" id="ARBA00022679"/>
    </source>
</evidence>
<reference evidence="12 13" key="1">
    <citation type="submission" date="2018-07" db="EMBL/GenBank/DDBJ databases">
        <title>A high quality draft genome assembly of the barn swallow (H. rustica rustica).</title>
        <authorList>
            <person name="Formenti G."/>
            <person name="Chiara M."/>
            <person name="Poveda L."/>
            <person name="Francoijs K.-J."/>
            <person name="Bonisoli-Alquati A."/>
            <person name="Canova L."/>
            <person name="Gianfranceschi L."/>
            <person name="Horner D.S."/>
            <person name="Saino N."/>
        </authorList>
    </citation>
    <scope>NUCLEOTIDE SEQUENCE [LARGE SCALE GENOMIC DNA]</scope>
    <source>
        <strain evidence="12">Chelidonia</strain>
        <tissue evidence="12">Blood</tissue>
    </source>
</reference>
<name>A0A3M0KAN2_HIRRU</name>
<comment type="similarity">
    <text evidence="1">Belongs to the beta type-B retroviral polymerase family. HERV class-II K(HML-2) pol subfamily.</text>
</comment>
<dbReference type="Pfam" id="PF00078">
    <property type="entry name" value="RVT_1"/>
    <property type="match status" value="1"/>
</dbReference>
<dbReference type="OrthoDB" id="6932368at2759"/>
<dbReference type="PROSITE" id="PS50878">
    <property type="entry name" value="RT_POL"/>
    <property type="match status" value="1"/>
</dbReference>
<evidence type="ECO:0000259" key="10">
    <source>
        <dbReference type="PROSITE" id="PS50175"/>
    </source>
</evidence>
<dbReference type="InterPro" id="IPR001995">
    <property type="entry name" value="Peptidase_A2_cat"/>
</dbReference>
<evidence type="ECO:0000313" key="12">
    <source>
        <dbReference type="EMBL" id="RMC10256.1"/>
    </source>
</evidence>
<dbReference type="EC" id="3.1.26.4" evidence="2"/>
<evidence type="ECO:0000256" key="9">
    <source>
        <dbReference type="SAM" id="MobiDB-lite"/>
    </source>
</evidence>
<evidence type="ECO:0000256" key="8">
    <source>
        <dbReference type="ARBA" id="ARBA00022918"/>
    </source>
</evidence>
<dbReference type="GO" id="GO:0004190">
    <property type="term" value="F:aspartic-type endopeptidase activity"/>
    <property type="evidence" value="ECO:0007669"/>
    <property type="project" value="InterPro"/>
</dbReference>
<keyword evidence="8" id="KW-0695">RNA-directed DNA polymerase</keyword>
<comment type="caution">
    <text evidence="12">The sequence shown here is derived from an EMBL/GenBank/DDBJ whole genome shotgun (WGS) entry which is preliminary data.</text>
</comment>
<gene>
    <name evidence="12" type="ORF">DUI87_13058</name>
</gene>
<dbReference type="PANTHER" id="PTHR41694">
    <property type="entry name" value="ENDOGENOUS RETROVIRUS GROUP K MEMBER POL PROTEIN"/>
    <property type="match status" value="1"/>
</dbReference>
<keyword evidence="3" id="KW-0808">Transferase</keyword>
<feature type="domain" description="Reverse transcriptase" evidence="11">
    <location>
        <begin position="226"/>
        <end position="413"/>
    </location>
</feature>
<evidence type="ECO:0000256" key="1">
    <source>
        <dbReference type="ARBA" id="ARBA00010879"/>
    </source>
</evidence>
<feature type="domain" description="Peptidase A2" evidence="10">
    <location>
        <begin position="220"/>
        <end position="242"/>
    </location>
</feature>
<dbReference type="AlphaFoldDB" id="A0A3M0KAN2"/>
<dbReference type="GO" id="GO:0004523">
    <property type="term" value="F:RNA-DNA hybrid ribonuclease activity"/>
    <property type="evidence" value="ECO:0007669"/>
    <property type="project" value="UniProtKB-EC"/>
</dbReference>
<evidence type="ECO:0000256" key="7">
    <source>
        <dbReference type="ARBA" id="ARBA00022801"/>
    </source>
</evidence>
<evidence type="ECO:0000256" key="5">
    <source>
        <dbReference type="ARBA" id="ARBA00022722"/>
    </source>
</evidence>
<evidence type="ECO:0000256" key="2">
    <source>
        <dbReference type="ARBA" id="ARBA00012180"/>
    </source>
</evidence>
<keyword evidence="6" id="KW-0255">Endonuclease</keyword>
<protein>
    <recommendedName>
        <fullName evidence="2">ribonuclease H</fullName>
        <ecNumber evidence="2">3.1.26.4</ecNumber>
    </recommendedName>
</protein>
<dbReference type="Proteomes" id="UP000269221">
    <property type="component" value="Unassembled WGS sequence"/>
</dbReference>